<gene>
    <name evidence="2" type="ORF">BRADI_2g28212v3</name>
</gene>
<evidence type="ECO:0000313" key="4">
    <source>
        <dbReference type="Proteomes" id="UP000008810"/>
    </source>
</evidence>
<organism evidence="2">
    <name type="scientific">Brachypodium distachyon</name>
    <name type="common">Purple false brome</name>
    <name type="synonym">Trachynia distachya</name>
    <dbReference type="NCBI Taxonomy" id="15368"/>
    <lineage>
        <taxon>Eukaryota</taxon>
        <taxon>Viridiplantae</taxon>
        <taxon>Streptophyta</taxon>
        <taxon>Embryophyta</taxon>
        <taxon>Tracheophyta</taxon>
        <taxon>Spermatophyta</taxon>
        <taxon>Magnoliopsida</taxon>
        <taxon>Liliopsida</taxon>
        <taxon>Poales</taxon>
        <taxon>Poaceae</taxon>
        <taxon>BOP clade</taxon>
        <taxon>Pooideae</taxon>
        <taxon>Stipodae</taxon>
        <taxon>Brachypodieae</taxon>
        <taxon>Brachypodium</taxon>
    </lineage>
</organism>
<sequence>MQHGGNLRMMAHYNCCALIRASPIGVFKFCPKMDTFVCLGEQTDICPRVRPQHPMMSPNCSPKSFCPSFSSSFPSFSSPSPCSSSSCHSCTTSSRMPPRLLRPPPSCSPADASAAGEFAAIAPTTRSSSRPSIPRLAAPTTQAPRLPCRGPRARPRNRHHEGRAAHQPRAHGHRRRHPR</sequence>
<keyword evidence="4" id="KW-1185">Reference proteome</keyword>
<feature type="compositionally biased region" description="Low complexity" evidence="1">
    <location>
        <begin position="108"/>
        <end position="139"/>
    </location>
</feature>
<dbReference type="InParanoid" id="A0A0Q3ILL5"/>
<protein>
    <submittedName>
        <fullName evidence="2 3">Uncharacterized protein</fullName>
    </submittedName>
</protein>
<evidence type="ECO:0000313" key="3">
    <source>
        <dbReference type="EnsemblPlants" id="KQK06755"/>
    </source>
</evidence>
<reference evidence="3" key="3">
    <citation type="submission" date="2018-08" db="UniProtKB">
        <authorList>
            <consortium name="EnsemblPlants"/>
        </authorList>
    </citation>
    <scope>IDENTIFICATION</scope>
    <source>
        <strain evidence="3">cv. Bd21</strain>
    </source>
</reference>
<reference evidence="2 3" key="1">
    <citation type="journal article" date="2010" name="Nature">
        <title>Genome sequencing and analysis of the model grass Brachypodium distachyon.</title>
        <authorList>
            <consortium name="International Brachypodium Initiative"/>
        </authorList>
    </citation>
    <scope>NUCLEOTIDE SEQUENCE [LARGE SCALE GENOMIC DNA]</scope>
    <source>
        <strain evidence="2 3">Bd21</strain>
    </source>
</reference>
<evidence type="ECO:0000256" key="1">
    <source>
        <dbReference type="SAM" id="MobiDB-lite"/>
    </source>
</evidence>
<feature type="compositionally biased region" description="Low complexity" evidence="1">
    <location>
        <begin position="81"/>
        <end position="99"/>
    </location>
</feature>
<dbReference type="AlphaFoldDB" id="A0A0Q3ILL5"/>
<dbReference type="EMBL" id="CM000881">
    <property type="protein sequence ID" value="KQK06755.1"/>
    <property type="molecule type" value="Genomic_DNA"/>
</dbReference>
<feature type="region of interest" description="Disordered" evidence="1">
    <location>
        <begin position="81"/>
        <end position="179"/>
    </location>
</feature>
<name>A0A0Q3ILL5_BRADI</name>
<reference evidence="2" key="2">
    <citation type="submission" date="2017-06" db="EMBL/GenBank/DDBJ databases">
        <title>WGS assembly of Brachypodium distachyon.</title>
        <authorList>
            <consortium name="The International Brachypodium Initiative"/>
            <person name="Lucas S."/>
            <person name="Harmon-Smith M."/>
            <person name="Lail K."/>
            <person name="Tice H."/>
            <person name="Grimwood J."/>
            <person name="Bruce D."/>
            <person name="Barry K."/>
            <person name="Shu S."/>
            <person name="Lindquist E."/>
            <person name="Wang M."/>
            <person name="Pitluck S."/>
            <person name="Vogel J.P."/>
            <person name="Garvin D.F."/>
            <person name="Mockler T.C."/>
            <person name="Schmutz J."/>
            <person name="Rokhsar D."/>
            <person name="Bevan M.W."/>
        </authorList>
    </citation>
    <scope>NUCLEOTIDE SEQUENCE</scope>
    <source>
        <strain evidence="2">Bd21</strain>
    </source>
</reference>
<dbReference type="Gramene" id="KQK06755">
    <property type="protein sequence ID" value="KQK06755"/>
    <property type="gene ID" value="BRADI_2g28212v3"/>
</dbReference>
<dbReference type="Proteomes" id="UP000008810">
    <property type="component" value="Chromosome 2"/>
</dbReference>
<accession>A0A0Q3ILL5</accession>
<dbReference type="EnsemblPlants" id="KQK06755">
    <property type="protein sequence ID" value="KQK06755"/>
    <property type="gene ID" value="BRADI_2g28212v3"/>
</dbReference>
<feature type="compositionally biased region" description="Basic residues" evidence="1">
    <location>
        <begin position="151"/>
        <end position="179"/>
    </location>
</feature>
<evidence type="ECO:0000313" key="2">
    <source>
        <dbReference type="EMBL" id="KQK06755.1"/>
    </source>
</evidence>
<proteinExistence type="predicted"/>